<dbReference type="AlphaFoldDB" id="A0ABD6FFS2"/>
<dbReference type="PROSITE" id="PS51257">
    <property type="entry name" value="PROKAR_LIPOPROTEIN"/>
    <property type="match status" value="1"/>
</dbReference>
<comment type="caution">
    <text evidence="3">The sequence shown here is derived from an EMBL/GenBank/DDBJ whole genome shotgun (WGS) entry which is preliminary data.</text>
</comment>
<sequence length="234" mass="25033">MKPRLVALAAVALCVVTACSSKEAGTPIGAEKQQNPAAPSAGPSAPAPGPSADAPPPVSDPEQIEGIRFKHFPSLEHTAPGQRVAYEETPPFGGPHDTVWAECNGNVYDVPVRNEHMVHSLEHGAVWITYEPEKVDPTVIDALAARVKDRPYTMMSPYPGQDSPISLQAWGYQLKVDDPQDPRIDQFIAALRQNQKTTPEPDAPCTHPEFDAAAPPPFEASPPGPNAMPEDGGR</sequence>
<evidence type="ECO:0000256" key="2">
    <source>
        <dbReference type="SAM" id="SignalP"/>
    </source>
</evidence>
<evidence type="ECO:0000313" key="3">
    <source>
        <dbReference type="EMBL" id="MFO7192176.1"/>
    </source>
</evidence>
<dbReference type="Proteomes" id="UP000249324">
    <property type="component" value="Unassembled WGS sequence"/>
</dbReference>
<reference evidence="3 4" key="1">
    <citation type="journal article" date="2021" name="BMC Genomics">
        <title>Genome-resolved metagenome and metatranscriptome analyses of thermophilic composting reveal key bacterial players and their metabolic interactions.</title>
        <authorList>
            <person name="Braga L.P.P."/>
            <person name="Pereira R.V."/>
            <person name="Martins L.F."/>
            <person name="Moura L.M.S."/>
            <person name="Sanchez F.B."/>
            <person name="Patane J.S.L."/>
            <person name="da Silva A.M."/>
            <person name="Setubal J.C."/>
        </authorList>
    </citation>
    <scope>NUCLEOTIDE SEQUENCE [LARGE SCALE GENOMIC DNA]</scope>
    <source>
        <strain evidence="3">ZC4RG45</strain>
    </source>
</reference>
<feature type="compositionally biased region" description="Pro residues" evidence="1">
    <location>
        <begin position="45"/>
        <end position="59"/>
    </location>
</feature>
<name>A0ABD6FFS2_9PSEU</name>
<feature type="chain" id="PRO_5044804348" evidence="2">
    <location>
        <begin position="25"/>
        <end position="234"/>
    </location>
</feature>
<evidence type="ECO:0000313" key="4">
    <source>
        <dbReference type="Proteomes" id="UP000249324"/>
    </source>
</evidence>
<feature type="region of interest" description="Disordered" evidence="1">
    <location>
        <begin position="26"/>
        <end position="62"/>
    </location>
</feature>
<feature type="signal peptide" evidence="2">
    <location>
        <begin position="1"/>
        <end position="24"/>
    </location>
</feature>
<proteinExistence type="predicted"/>
<evidence type="ECO:0000256" key="1">
    <source>
        <dbReference type="SAM" id="MobiDB-lite"/>
    </source>
</evidence>
<organism evidence="3 4">
    <name type="scientific">Thermocrispum agreste</name>
    <dbReference type="NCBI Taxonomy" id="37925"/>
    <lineage>
        <taxon>Bacteria</taxon>
        <taxon>Bacillati</taxon>
        <taxon>Actinomycetota</taxon>
        <taxon>Actinomycetes</taxon>
        <taxon>Pseudonocardiales</taxon>
        <taxon>Pseudonocardiaceae</taxon>
        <taxon>Thermocrispum</taxon>
    </lineage>
</organism>
<dbReference type="InterPro" id="IPR021454">
    <property type="entry name" value="DUF3105"/>
</dbReference>
<keyword evidence="2" id="KW-0732">Signal</keyword>
<dbReference type="EMBL" id="QGUI02000078">
    <property type="protein sequence ID" value="MFO7192176.1"/>
    <property type="molecule type" value="Genomic_DNA"/>
</dbReference>
<accession>A0ABD6FFS2</accession>
<dbReference type="Pfam" id="PF11303">
    <property type="entry name" value="DUF3105"/>
    <property type="match status" value="1"/>
</dbReference>
<feature type="region of interest" description="Disordered" evidence="1">
    <location>
        <begin position="192"/>
        <end position="234"/>
    </location>
</feature>
<feature type="compositionally biased region" description="Pro residues" evidence="1">
    <location>
        <begin position="214"/>
        <end position="226"/>
    </location>
</feature>
<protein>
    <submittedName>
        <fullName evidence="3">DUF3105 domain-containing protein</fullName>
    </submittedName>
</protein>
<gene>
    <name evidence="3" type="ORF">DIU77_008035</name>
</gene>